<evidence type="ECO:0000313" key="3">
    <source>
        <dbReference type="Proteomes" id="UP000824025"/>
    </source>
</evidence>
<protein>
    <submittedName>
        <fullName evidence="2">Flavohemoglobin expression-modulating QEGLA motif protein</fullName>
    </submittedName>
</protein>
<dbReference type="Proteomes" id="UP000824025">
    <property type="component" value="Unassembled WGS sequence"/>
</dbReference>
<sequence>MTIEFYGEVSEYTKVRVDKIRKRYFAKWIGGLAAVLALAAVIAAFFSSSVLLLLIFAGLLAAVAAWLAFSPLKKSMEKERWLFRVTIGEEDVTFVQYLPGKEVRKVKKFNDVKRVVKTKYCYLIVFNDIANAFVCERQLLKRGTLDAFERLFEGKINARDIP</sequence>
<reference evidence="2" key="1">
    <citation type="journal article" date="2021" name="PeerJ">
        <title>Extensive microbial diversity within the chicken gut microbiome revealed by metagenomics and culture.</title>
        <authorList>
            <person name="Gilroy R."/>
            <person name="Ravi A."/>
            <person name="Getino M."/>
            <person name="Pursley I."/>
            <person name="Horton D.L."/>
            <person name="Alikhan N.F."/>
            <person name="Baker D."/>
            <person name="Gharbi K."/>
            <person name="Hall N."/>
            <person name="Watson M."/>
            <person name="Adriaenssens E.M."/>
            <person name="Foster-Nyarko E."/>
            <person name="Jarju S."/>
            <person name="Secka A."/>
            <person name="Antonio M."/>
            <person name="Oren A."/>
            <person name="Chaudhuri R.R."/>
            <person name="La Ragione R."/>
            <person name="Hildebrand F."/>
            <person name="Pallen M.J."/>
        </authorList>
    </citation>
    <scope>NUCLEOTIDE SEQUENCE</scope>
    <source>
        <strain evidence="2">CHK192-19661</strain>
    </source>
</reference>
<keyword evidence="1" id="KW-0812">Transmembrane</keyword>
<reference evidence="2" key="2">
    <citation type="submission" date="2021-04" db="EMBL/GenBank/DDBJ databases">
        <authorList>
            <person name="Gilroy R."/>
        </authorList>
    </citation>
    <scope>NUCLEOTIDE SEQUENCE</scope>
    <source>
        <strain evidence="2">CHK192-19661</strain>
    </source>
</reference>
<keyword evidence="1" id="KW-0472">Membrane</keyword>
<feature type="transmembrane region" description="Helical" evidence="1">
    <location>
        <begin position="52"/>
        <end position="72"/>
    </location>
</feature>
<accession>A0A9D2D671</accession>
<feature type="transmembrane region" description="Helical" evidence="1">
    <location>
        <begin position="24"/>
        <end position="46"/>
    </location>
</feature>
<dbReference type="AlphaFoldDB" id="A0A9D2D671"/>
<evidence type="ECO:0000313" key="2">
    <source>
        <dbReference type="EMBL" id="HIZ09353.1"/>
    </source>
</evidence>
<keyword evidence="1" id="KW-1133">Transmembrane helix</keyword>
<proteinExistence type="predicted"/>
<dbReference type="EMBL" id="DXCF01000014">
    <property type="protein sequence ID" value="HIZ09353.1"/>
    <property type="molecule type" value="Genomic_DNA"/>
</dbReference>
<evidence type="ECO:0000256" key="1">
    <source>
        <dbReference type="SAM" id="Phobius"/>
    </source>
</evidence>
<organism evidence="2 3">
    <name type="scientific">Candidatus Borkfalkia avicola</name>
    <dbReference type="NCBI Taxonomy" id="2838503"/>
    <lineage>
        <taxon>Bacteria</taxon>
        <taxon>Bacillati</taxon>
        <taxon>Bacillota</taxon>
        <taxon>Clostridia</taxon>
        <taxon>Christensenellales</taxon>
        <taxon>Christensenellaceae</taxon>
        <taxon>Candidatus Borkfalkia</taxon>
    </lineage>
</organism>
<comment type="caution">
    <text evidence="2">The sequence shown here is derived from an EMBL/GenBank/DDBJ whole genome shotgun (WGS) entry which is preliminary data.</text>
</comment>
<gene>
    <name evidence="2" type="ORF">H9726_02575</name>
</gene>
<name>A0A9D2D671_9FIRM</name>